<evidence type="ECO:0000313" key="2">
    <source>
        <dbReference type="EMBL" id="GAU88810.1"/>
    </source>
</evidence>
<dbReference type="GO" id="GO:0042393">
    <property type="term" value="F:histone binding"/>
    <property type="evidence" value="ECO:0007669"/>
    <property type="project" value="TreeGrafter"/>
</dbReference>
<dbReference type="STRING" id="947166.A0A1D1UJV4"/>
<keyword evidence="3" id="KW-1185">Reference proteome</keyword>
<name>A0A1D1UJV4_RAMVA</name>
<dbReference type="GO" id="GO:0007076">
    <property type="term" value="P:mitotic chromosome condensation"/>
    <property type="evidence" value="ECO:0007669"/>
    <property type="project" value="InterPro"/>
</dbReference>
<feature type="compositionally biased region" description="Acidic residues" evidence="1">
    <location>
        <begin position="1347"/>
        <end position="1357"/>
    </location>
</feature>
<feature type="compositionally biased region" description="Acidic residues" evidence="1">
    <location>
        <begin position="1137"/>
        <end position="1156"/>
    </location>
</feature>
<dbReference type="SUPFAM" id="SSF48371">
    <property type="entry name" value="ARM repeat"/>
    <property type="match status" value="1"/>
</dbReference>
<accession>A0A1D1UJV4</accession>
<dbReference type="Proteomes" id="UP000186922">
    <property type="component" value="Unassembled WGS sequence"/>
</dbReference>
<dbReference type="GO" id="GO:0000779">
    <property type="term" value="C:condensed chromosome, centromeric region"/>
    <property type="evidence" value="ECO:0007669"/>
    <property type="project" value="TreeGrafter"/>
</dbReference>
<dbReference type="EMBL" id="BDGG01000001">
    <property type="protein sequence ID" value="GAU88810.1"/>
    <property type="molecule type" value="Genomic_DNA"/>
</dbReference>
<feature type="region of interest" description="Disordered" evidence="1">
    <location>
        <begin position="1137"/>
        <end position="1165"/>
    </location>
</feature>
<feature type="compositionally biased region" description="Acidic residues" evidence="1">
    <location>
        <begin position="1312"/>
        <end position="1323"/>
    </location>
</feature>
<dbReference type="InterPro" id="IPR026971">
    <property type="entry name" value="CND1/NCAPD3"/>
</dbReference>
<feature type="region of interest" description="Disordered" evidence="1">
    <location>
        <begin position="1282"/>
        <end position="1506"/>
    </location>
</feature>
<feature type="compositionally biased region" description="Polar residues" evidence="1">
    <location>
        <begin position="1282"/>
        <end position="1300"/>
    </location>
</feature>
<organism evidence="2 3">
    <name type="scientific">Ramazzottius varieornatus</name>
    <name type="common">Water bear</name>
    <name type="synonym">Tardigrade</name>
    <dbReference type="NCBI Taxonomy" id="947166"/>
    <lineage>
        <taxon>Eukaryota</taxon>
        <taxon>Metazoa</taxon>
        <taxon>Ecdysozoa</taxon>
        <taxon>Tardigrada</taxon>
        <taxon>Eutardigrada</taxon>
        <taxon>Parachela</taxon>
        <taxon>Hypsibioidea</taxon>
        <taxon>Ramazzottiidae</taxon>
        <taxon>Ramazzottius</taxon>
    </lineage>
</organism>
<feature type="compositionally biased region" description="Acidic residues" evidence="1">
    <location>
        <begin position="1455"/>
        <end position="1468"/>
    </location>
</feature>
<protein>
    <submittedName>
        <fullName evidence="2">Uncharacterized protein</fullName>
    </submittedName>
</protein>
<dbReference type="PANTHER" id="PTHR14222:SF1">
    <property type="entry name" value="CONDENSIN-2 COMPLEX SUBUNIT D3"/>
    <property type="match status" value="1"/>
</dbReference>
<dbReference type="GO" id="GO:0000796">
    <property type="term" value="C:condensin complex"/>
    <property type="evidence" value="ECO:0007669"/>
    <property type="project" value="TreeGrafter"/>
</dbReference>
<feature type="region of interest" description="Disordered" evidence="1">
    <location>
        <begin position="1253"/>
        <end position="1272"/>
    </location>
</feature>
<reference evidence="2 3" key="1">
    <citation type="journal article" date="2016" name="Nat. Commun.">
        <title>Extremotolerant tardigrade genome and improved radiotolerance of human cultured cells by tardigrade-unique protein.</title>
        <authorList>
            <person name="Hashimoto T."/>
            <person name="Horikawa D.D."/>
            <person name="Saito Y."/>
            <person name="Kuwahara H."/>
            <person name="Kozuka-Hata H."/>
            <person name="Shin-I T."/>
            <person name="Minakuchi Y."/>
            <person name="Ohishi K."/>
            <person name="Motoyama A."/>
            <person name="Aizu T."/>
            <person name="Enomoto A."/>
            <person name="Kondo K."/>
            <person name="Tanaka S."/>
            <person name="Hara Y."/>
            <person name="Koshikawa S."/>
            <person name="Sagara H."/>
            <person name="Miura T."/>
            <person name="Yokobori S."/>
            <person name="Miyagawa K."/>
            <person name="Suzuki Y."/>
            <person name="Kubo T."/>
            <person name="Oyama M."/>
            <person name="Kohara Y."/>
            <person name="Fujiyama A."/>
            <person name="Arakawa K."/>
            <person name="Katayama T."/>
            <person name="Toyoda A."/>
            <person name="Kunieda T."/>
        </authorList>
    </citation>
    <scope>NUCLEOTIDE SEQUENCE [LARGE SCALE GENOMIC DNA]</scope>
    <source>
        <strain evidence="2 3">YOKOZUNA-1</strain>
    </source>
</reference>
<dbReference type="InterPro" id="IPR016024">
    <property type="entry name" value="ARM-type_fold"/>
</dbReference>
<gene>
    <name evidence="2" type="primary">RvY_01442-1</name>
    <name evidence="2" type="synonym">RvY_01442.1</name>
    <name evidence="2" type="ORF">RvY_01442</name>
</gene>
<proteinExistence type="predicted"/>
<dbReference type="PANTHER" id="PTHR14222">
    <property type="entry name" value="CONDENSIN"/>
    <property type="match status" value="1"/>
</dbReference>
<evidence type="ECO:0000256" key="1">
    <source>
        <dbReference type="SAM" id="MobiDB-lite"/>
    </source>
</evidence>
<dbReference type="OrthoDB" id="10263978at2759"/>
<sequence length="1538" mass="172652">MDRETALAEVVEQYQQLRTEPGFAVFVDTCYDSGFNPTDNDFGNFAPLNDALEGFTPEILTQLAESLCQLLTFSPTPEERTNDRNRERNVLEVLDESSGMSNGLNVKEFVAALAFCILTGLKAKENNGVAARGGIAASVFFLLCTATNGSVPARLHGVLGISSIYIKHMFSKSVDMLSLPDLWETQKFVGGKKGPKRRAHLQERTLLNVDEDQELVVQTGLQWEEAECMLLKALVLFVRNADLDAFPYHLARPCRAVAGVWKRGFENFQPTLDVSLDISDVLKRGMRKELVGKFFSLVVSNAQKNYTDNVEVVLWSLEPGLLRLTDALGTYAAVPPKKVQEYSNNVAGFCLKIIQKFAEDETCDDVLERFMHDVFANTPDMAEYRRYSAKLFVSFLSVMKPGLRQNVTQWLAEESDADRARGRALALCIAQELWTKDWNHVEVPYFKCNNLKSAILEMCIRRLRDKSSKIRGCAASVMSFLLESDGAVFDHLRNDEETNEKDQQSVRTLFTTVLAGIADVSVVSRKAYLLMVGRLLVSDFRLFDIEVKEAILRVAQDPAKSMRTCNIDVICDIAKTQTNAVDQVSDTLEAVGDLWLRGVFHCYMDPEQTIKARVIEAFASIILNPVLTSPQNENTLAWRLLDKICKDELGEIRLLRQVLHDMEKGKTLTTAVYNKIREYLDGPHKQTAWIILAELSAILPKSETEFAFDFLDNVPFEGQDDAWGASLFRVIQAGFKSKSIKKVTDRLQELKDYFPRIRGVATVVEAVRAVAAGFEALGEKQQHGKHDDFADWADEHLHDCTRQLREQVASYGDWLNHHRLAPKEADAKEEATPQEMDICFCVRLVSELGCHLGVGKGNNRAAKAVVGDESPEALIERVCDFDSVLQCRSWVRAHGVFALGRLCLGVKQLSWKYAPKIVGMANSHTNDIGLRRDAIVVVFDMLKMFGDVMEKDLFKVYGWLGDPNSTIRGDVINHLHNLLLNEHLQWNPAVFYQFLTSISDPNPKIREWVRSCLRSLMKKRNQCFSDFSEAIIFLNACHSHPRFKVAAKLNNQGVEFALVGRECADKRMEIYSFMLKQMVDDQKRITYARILEQILMPVVTRDVQIEANEAYRNVLRDVFRILGLKEMQFSVFIKNTDEEEELEEPEENADADQVEEENQRNAEKQNKAQRKELWIKFRQEIVQRTLLPVLSSVYRQLKYVQDDQDLLSAEIRLVDYLAKSAEINLAELAQSTSGTDGQILKSLAMDIQRLEEQTGASVPPTPSALAPPSRADDIPLVSSQIMSSSDVQTPAATPLPTNGTVKKAKKKADPAESVEDTPSEASEEPVPRKRGAKAPTAKANKSKKTEEVEEKDEEVKEEEVTKVPATRQSRRFKDKSDVSMPFAERNTSKNGKRQSESPAEDSESGPTRKKNDNARRGVKRPGKSMVIKGEELQSSPEIAPRRTTRLTAVQQAPAVEEEDSFGEGDDTLVDLQNGSRPRRSTGARNGDKTMSRGVSTPIKSKNGNMADLTFGADLSVIDPSEVSQRVIRSAAKTKKGKK</sequence>
<evidence type="ECO:0000313" key="3">
    <source>
        <dbReference type="Proteomes" id="UP000186922"/>
    </source>
</evidence>
<comment type="caution">
    <text evidence="2">The sequence shown here is derived from an EMBL/GenBank/DDBJ whole genome shotgun (WGS) entry which is preliminary data.</text>
</comment>
<feature type="compositionally biased region" description="Polar residues" evidence="1">
    <location>
        <begin position="1492"/>
        <end position="1503"/>
    </location>
</feature>
<dbReference type="GO" id="GO:0010032">
    <property type="term" value="P:meiotic chromosome condensation"/>
    <property type="evidence" value="ECO:0007669"/>
    <property type="project" value="TreeGrafter"/>
</dbReference>